<dbReference type="PROSITE" id="PS50275">
    <property type="entry name" value="SAC"/>
    <property type="match status" value="1"/>
</dbReference>
<dbReference type="AlphaFoldDB" id="A0A0D6EG27"/>
<evidence type="ECO:0000313" key="7">
    <source>
        <dbReference type="Proteomes" id="UP000243876"/>
    </source>
</evidence>
<feature type="region of interest" description="Disordered" evidence="4">
    <location>
        <begin position="709"/>
        <end position="728"/>
    </location>
</feature>
<dbReference type="PANTHER" id="PTHR45738:SF5">
    <property type="entry name" value="POLYPHOSPHOINOSITIDE PHOSPHATASE"/>
    <property type="match status" value="1"/>
</dbReference>
<dbReference type="InterPro" id="IPR002013">
    <property type="entry name" value="SAC_dom"/>
</dbReference>
<dbReference type="PANTHER" id="PTHR45738">
    <property type="entry name" value="POLYPHOSPHOINOSITIDE PHOSPHATASE"/>
    <property type="match status" value="1"/>
</dbReference>
<feature type="domain" description="SAC" evidence="5">
    <location>
        <begin position="114"/>
        <end position="536"/>
    </location>
</feature>
<dbReference type="InterPro" id="IPR043573">
    <property type="entry name" value="Fig4-like"/>
</dbReference>
<dbReference type="GO" id="GO:0043813">
    <property type="term" value="F:phosphatidylinositol-3,5-bisphosphate 5-phosphatase activity"/>
    <property type="evidence" value="ECO:0007669"/>
    <property type="project" value="InterPro"/>
</dbReference>
<organism evidence="6 7">
    <name type="scientific">Sporidiobolus salmonicolor</name>
    <name type="common">Yeast-like fungus</name>
    <name type="synonym">Sporobolomyces salmonicolor</name>
    <dbReference type="NCBI Taxonomy" id="5005"/>
    <lineage>
        <taxon>Eukaryota</taxon>
        <taxon>Fungi</taxon>
        <taxon>Dikarya</taxon>
        <taxon>Basidiomycota</taxon>
        <taxon>Pucciniomycotina</taxon>
        <taxon>Microbotryomycetes</taxon>
        <taxon>Sporidiobolales</taxon>
        <taxon>Sporidiobolaceae</taxon>
        <taxon>Sporobolomyces</taxon>
    </lineage>
</organism>
<dbReference type="OrthoDB" id="405996at2759"/>
<sequence length="829" mass="92536">MALPVSYCFLLHIGSSVRLTLAFAGFVRFTSTYYLILIKSRTPVGLIGGHYIYHCESTHLRPIAPPTLGVTNTEEAKRLAVFQSVDLNKNFYFRRAGFVLGEAKPLLTRIRLDSYTYDLTHTLQHNFTRGSATPGPPAPNGAALPTWKDKFVWNHHLLVPMFQNLKSNSPWILPLIYGFVDQAKLAVFGRSAYITLIARRSRHFAGARFLRRGGFVANEVETEQIVSEALTTPFHAPAPSSHTHTHIPSTRAPSFSNQGAIPYPVQHQNRRPNPRYTSHVQARGSIPLFWVQDTSNSAIKPPIEMTIRDPYYAAAARHFDDLFEAYGVADSTRTSASSTRRSASRVFFLSSKSASNTSTSSSRTRTRSFTSLTTSLKPRRSEFPSFPSRSAMSLMFSRTLPKMQWSRRTSSIPAQNRRAESFLPKTSRRSFLPCKGLDRHLHCLRAEQLHNAPDRSCKSESSGRTASHTIAERSHALFGSRTNAAQFVIGKVALGHQLRALGIVNDPKLGWDSDAINLLTEIYHDHGDTIAIQYGGSHLVNTVESYRTKVPQWSSHSRDMVENIKRYYANSFVDAEKQAGIDLFLGIEPSLPRQPVFEALPASPRRSYQDWFTPAHIAPRLSPDEVKETLQKTVDEDDNGSWSYWQGYYRPKLYTRMARHFGFTVNSTLTAVRTNSSDEHSPFIPRTAVQNPRLGAGGLRRWLSYRGPPTAAATHARQSRVPTGPPPEDLPSYTAALAPTTTAGLAEQHLRPHVKPEELREYEAWLGQFEHLSLSQDLSEKDRSLYTVNAELAKSGGAPVAGGPVLSEKDRAVYAGHVAAARAYKEAIE</sequence>
<evidence type="ECO:0000259" key="5">
    <source>
        <dbReference type="PROSITE" id="PS50275"/>
    </source>
</evidence>
<name>A0A0D6EG27_SPOSA</name>
<dbReference type="Proteomes" id="UP000243876">
    <property type="component" value="Unassembled WGS sequence"/>
</dbReference>
<dbReference type="Pfam" id="PF02383">
    <property type="entry name" value="Syja_N"/>
    <property type="match status" value="1"/>
</dbReference>
<dbReference type="GO" id="GO:0046856">
    <property type="term" value="P:phosphatidylinositol dephosphorylation"/>
    <property type="evidence" value="ECO:0007669"/>
    <property type="project" value="InterPro"/>
</dbReference>
<accession>A0A0D6EG27</accession>
<evidence type="ECO:0000256" key="1">
    <source>
        <dbReference type="ARBA" id="ARBA00004308"/>
    </source>
</evidence>
<keyword evidence="7" id="KW-1185">Reference proteome</keyword>
<keyword evidence="3" id="KW-0472">Membrane</keyword>
<evidence type="ECO:0000256" key="4">
    <source>
        <dbReference type="SAM" id="MobiDB-lite"/>
    </source>
</evidence>
<reference evidence="7" key="1">
    <citation type="submission" date="2015-02" db="EMBL/GenBank/DDBJ databases">
        <authorList>
            <person name="Gon?alves P."/>
        </authorList>
    </citation>
    <scope>NUCLEOTIDE SEQUENCE [LARGE SCALE GENOMIC DNA]</scope>
</reference>
<comment type="subcellular location">
    <subcellularLocation>
        <location evidence="1">Endomembrane system</location>
    </subcellularLocation>
</comment>
<feature type="non-terminal residue" evidence="6">
    <location>
        <position position="1"/>
    </location>
</feature>
<dbReference type="GO" id="GO:0012505">
    <property type="term" value="C:endomembrane system"/>
    <property type="evidence" value="ECO:0007669"/>
    <property type="project" value="UniProtKB-SubCell"/>
</dbReference>
<evidence type="ECO:0000313" key="6">
    <source>
        <dbReference type="EMBL" id="CEQ38924.1"/>
    </source>
</evidence>
<dbReference type="EMBL" id="CENE01000001">
    <property type="protein sequence ID" value="CEQ38924.1"/>
    <property type="molecule type" value="Genomic_DNA"/>
</dbReference>
<evidence type="ECO:0000256" key="3">
    <source>
        <dbReference type="ARBA" id="ARBA00023136"/>
    </source>
</evidence>
<evidence type="ECO:0000256" key="2">
    <source>
        <dbReference type="ARBA" id="ARBA00022801"/>
    </source>
</evidence>
<proteinExistence type="predicted"/>
<protein>
    <submittedName>
        <fullName evidence="6">SPOSA6832_00369-mRNA-1:cds</fullName>
    </submittedName>
</protein>
<keyword evidence="2" id="KW-0378">Hydrolase</keyword>
<gene>
    <name evidence="6" type="primary">SPOSA6832_00369</name>
</gene>